<accession>A0A7X6DI67</accession>
<dbReference type="RefSeq" id="WP_168108714.1">
    <property type="nucleotide sequence ID" value="NZ_VTOX01000006.1"/>
</dbReference>
<dbReference type="EMBL" id="VTOX01000006">
    <property type="protein sequence ID" value="NKE67606.1"/>
    <property type="molecule type" value="Genomic_DNA"/>
</dbReference>
<gene>
    <name evidence="1" type="ORF">RAMLITH_17425</name>
</gene>
<sequence length="425" mass="47171">MDLPSPQSLPSLIERYKRDPESVYHTWFVGGEARMKAFRAIRRGVKDTVDAINAGSFGNDFKGSPLEVVLAAITEQKQVFEGAAHPFYWKPKLRIPDIYENEANQRTFGRFLEACMNATREDQVLAEMSRLGRASIKGLGPAAANIVYFLHPTLVPPFNTAIVNGFNALFGARQKLGSWDGYLAMRETIIRANDDQPGLSKDLGAFAGLLFEIGSNRIVIFGNADRVLEELREKAAKAAKKRHQDALADEKEASEHTQAQHTLIRIGRALGYDVFVARNDRGRSCHGESFSALTIPALPPLEVASEVRQTVELIDVIWFGKGTSELVCAFEVEQSTSIYSGILRMKDLALSLRQRGAHFYLVAPQAREKEVLAQMTRPALVSEVRDFELGYLPSGELKAECDAMCRYGVDRSVLRKIARGLNLGP</sequence>
<proteinExistence type="predicted"/>
<protein>
    <recommendedName>
        <fullName evidence="3">Type II restriction endonuclease</fullName>
    </recommendedName>
</protein>
<dbReference type="Proteomes" id="UP000521868">
    <property type="component" value="Unassembled WGS sequence"/>
</dbReference>
<name>A0A7X6DI67_9BURK</name>
<evidence type="ECO:0008006" key="3">
    <source>
        <dbReference type="Google" id="ProtNLM"/>
    </source>
</evidence>
<organism evidence="1 2">
    <name type="scientific">Ramlibacter lithotrophicus</name>
    <dbReference type="NCBI Taxonomy" id="2606681"/>
    <lineage>
        <taxon>Bacteria</taxon>
        <taxon>Pseudomonadati</taxon>
        <taxon>Pseudomonadota</taxon>
        <taxon>Betaproteobacteria</taxon>
        <taxon>Burkholderiales</taxon>
        <taxon>Comamonadaceae</taxon>
        <taxon>Ramlibacter</taxon>
    </lineage>
</organism>
<reference evidence="1 2" key="1">
    <citation type="journal article" date="2020" name="Nature">
        <title>Bacterial chemolithoautotrophy via manganese oxidation.</title>
        <authorList>
            <person name="Yu H."/>
            <person name="Leadbetter J.R."/>
        </authorList>
    </citation>
    <scope>NUCLEOTIDE SEQUENCE [LARGE SCALE GENOMIC DNA]</scope>
    <source>
        <strain evidence="1 2">RBP-1</strain>
    </source>
</reference>
<evidence type="ECO:0000313" key="1">
    <source>
        <dbReference type="EMBL" id="NKE67606.1"/>
    </source>
</evidence>
<dbReference type="AlphaFoldDB" id="A0A7X6DI67"/>
<comment type="caution">
    <text evidence="1">The sequence shown here is derived from an EMBL/GenBank/DDBJ whole genome shotgun (WGS) entry which is preliminary data.</text>
</comment>
<keyword evidence="2" id="KW-1185">Reference proteome</keyword>
<evidence type="ECO:0000313" key="2">
    <source>
        <dbReference type="Proteomes" id="UP000521868"/>
    </source>
</evidence>